<dbReference type="EMBL" id="CP048877">
    <property type="protein sequence ID" value="QIJ71900.1"/>
    <property type="molecule type" value="Genomic_DNA"/>
</dbReference>
<evidence type="ECO:0000256" key="9">
    <source>
        <dbReference type="HAMAP-Rule" id="MF_01106"/>
    </source>
</evidence>
<dbReference type="NCBIfam" id="TIGR00120">
    <property type="entry name" value="ArgJ"/>
    <property type="match status" value="1"/>
</dbReference>
<evidence type="ECO:0000256" key="2">
    <source>
        <dbReference type="ARBA" id="ARBA00011475"/>
    </source>
</evidence>
<evidence type="ECO:0000313" key="11">
    <source>
        <dbReference type="Proteomes" id="UP000502179"/>
    </source>
</evidence>
<dbReference type="GO" id="GO:0006592">
    <property type="term" value="P:ornithine biosynthetic process"/>
    <property type="evidence" value="ECO:0007669"/>
    <property type="project" value="TreeGrafter"/>
</dbReference>
<evidence type="ECO:0000256" key="1">
    <source>
        <dbReference type="ARBA" id="ARBA00006774"/>
    </source>
</evidence>
<feature type="binding site" evidence="9">
    <location>
        <position position="389"/>
    </location>
    <ligand>
        <name>substrate</name>
    </ligand>
</feature>
<keyword evidence="5 9" id="KW-0808">Transferase</keyword>
<dbReference type="InterPro" id="IPR042195">
    <property type="entry name" value="ArgJ_beta_C"/>
</dbReference>
<dbReference type="GO" id="GO:0004042">
    <property type="term" value="F:L-glutamate N-acetyltransferase activity"/>
    <property type="evidence" value="ECO:0007669"/>
    <property type="project" value="UniProtKB-UniRule"/>
</dbReference>
<feature type="chain" id="PRO_5041749539" description="Arginine biosynthesis bifunctional protein ArgJ alpha chain" evidence="9">
    <location>
        <begin position="1"/>
        <end position="179"/>
    </location>
</feature>
<dbReference type="Pfam" id="PF01960">
    <property type="entry name" value="ArgJ"/>
    <property type="match status" value="1"/>
</dbReference>
<dbReference type="CDD" id="cd02152">
    <property type="entry name" value="OAT"/>
    <property type="match status" value="1"/>
</dbReference>
<dbReference type="EC" id="2.3.1.35" evidence="9"/>
<name>A0A6G7PWA7_9BACT</name>
<keyword evidence="11" id="KW-1185">Reference proteome</keyword>
<comment type="catalytic activity">
    <reaction evidence="8 9">
        <text>N(2)-acetyl-L-ornithine + L-glutamate = N-acetyl-L-glutamate + L-ornithine</text>
        <dbReference type="Rhea" id="RHEA:15349"/>
        <dbReference type="ChEBI" id="CHEBI:29985"/>
        <dbReference type="ChEBI" id="CHEBI:44337"/>
        <dbReference type="ChEBI" id="CHEBI:46911"/>
        <dbReference type="ChEBI" id="CHEBI:57805"/>
        <dbReference type="EC" id="2.3.1.35"/>
    </reaction>
</comment>
<evidence type="ECO:0000313" key="10">
    <source>
        <dbReference type="EMBL" id="QIJ71900.1"/>
    </source>
</evidence>
<comment type="similarity">
    <text evidence="1 9">Belongs to the ArgJ family.</text>
</comment>
<evidence type="ECO:0000256" key="7">
    <source>
        <dbReference type="ARBA" id="ARBA00023315"/>
    </source>
</evidence>
<dbReference type="AlphaFoldDB" id="A0A6G7PWA7"/>
<dbReference type="GO" id="GO:0004358">
    <property type="term" value="F:L-glutamate N-acetyltransferase activity, acting on acetyl-L-ornithine as donor"/>
    <property type="evidence" value="ECO:0007669"/>
    <property type="project" value="UniProtKB-UniRule"/>
</dbReference>
<proteinExistence type="inferred from homology"/>
<dbReference type="EC" id="2.3.1.1" evidence="9"/>
<comment type="catalytic activity">
    <reaction evidence="9">
        <text>L-glutamate + acetyl-CoA = N-acetyl-L-glutamate + CoA + H(+)</text>
        <dbReference type="Rhea" id="RHEA:24292"/>
        <dbReference type="ChEBI" id="CHEBI:15378"/>
        <dbReference type="ChEBI" id="CHEBI:29985"/>
        <dbReference type="ChEBI" id="CHEBI:44337"/>
        <dbReference type="ChEBI" id="CHEBI:57287"/>
        <dbReference type="ChEBI" id="CHEBI:57288"/>
        <dbReference type="EC" id="2.3.1.1"/>
    </reaction>
</comment>
<evidence type="ECO:0000256" key="5">
    <source>
        <dbReference type="ARBA" id="ARBA00022679"/>
    </source>
</evidence>
<gene>
    <name evidence="9 10" type="primary">argJ</name>
    <name evidence="10" type="ORF">G4V39_06315</name>
</gene>
<evidence type="ECO:0000256" key="6">
    <source>
        <dbReference type="ARBA" id="ARBA00022813"/>
    </source>
</evidence>
<protein>
    <recommendedName>
        <fullName evidence="9">Arginine biosynthesis bifunctional protein ArgJ</fullName>
    </recommendedName>
    <domain>
        <recommendedName>
            <fullName evidence="9">Glutamate N-acetyltransferase</fullName>
            <ecNumber evidence="9">2.3.1.35</ecNumber>
        </recommendedName>
        <alternativeName>
            <fullName evidence="9">Ornithine acetyltransferase</fullName>
            <shortName evidence="9">OATase</shortName>
        </alternativeName>
        <alternativeName>
            <fullName evidence="9">Ornithine transacetylase</fullName>
        </alternativeName>
    </domain>
    <domain>
        <recommendedName>
            <fullName evidence="9">Amino-acid acetyltransferase</fullName>
            <ecNumber evidence="9">2.3.1.1</ecNumber>
        </recommendedName>
        <alternativeName>
            <fullName evidence="9">N-acetylglutamate synthase</fullName>
            <shortName evidence="9">AGSase</shortName>
        </alternativeName>
    </domain>
    <component>
        <recommendedName>
            <fullName evidence="9">Arginine biosynthesis bifunctional protein ArgJ alpha chain</fullName>
        </recommendedName>
    </component>
    <component>
        <recommendedName>
            <fullName evidence="9">Arginine biosynthesis bifunctional protein ArgJ beta chain</fullName>
        </recommendedName>
    </component>
</protein>
<keyword evidence="9" id="KW-0511">Multifunctional enzyme</keyword>
<feature type="binding site" evidence="9">
    <location>
        <position position="266"/>
    </location>
    <ligand>
        <name>substrate</name>
    </ligand>
</feature>
<sequence>MDLPKGFLFSALSAGIKKESRLDLALIYSEVPARAAGVFTTNKIKAAPVILAEERLLSNKLQAILINSGNANACTGEEGLIAARETAAYVAKNLRISENLVITSSTGVIGIPLPKDKIINKIPFLVASLSPDGLSQVAEAILTTDTFKKVYAKRINIKGKEVTILAVAKGAGMIAPNMATMLAFALTDINIEKESLKEALKKAVSQTFNRITVDGDTSTNDSVIIMANSLAKNEMISYKDKEYKIFYEALEEIFDKLSFMIVKDGEGATKVVDIIVTGAKDEVQALKASKTVANSLLVKTALFGEDPNWGRIMAALGRSDIQIDPSRISISFDDIEIVSQGKGCGEKAEKKAHLVMKKDYFKIKINLNIGKAVSLIRTCDLTYDYVKINAEYRT</sequence>
<dbReference type="GO" id="GO:0005737">
    <property type="term" value="C:cytoplasm"/>
    <property type="evidence" value="ECO:0007669"/>
    <property type="project" value="UniProtKB-SubCell"/>
</dbReference>
<dbReference type="FunFam" id="3.60.70.12:FF:000001">
    <property type="entry name" value="Arginine biosynthesis bifunctional protein ArgJ, chloroplastic"/>
    <property type="match status" value="1"/>
</dbReference>
<dbReference type="InterPro" id="IPR002813">
    <property type="entry name" value="Arg_biosynth_ArgJ"/>
</dbReference>
<dbReference type="UniPathway" id="UPA00068">
    <property type="reaction ID" value="UER00106"/>
</dbReference>
<dbReference type="Gene3D" id="3.60.70.12">
    <property type="entry name" value="L-amino peptidase D-ALA esterase/amidase"/>
    <property type="match status" value="1"/>
</dbReference>
<keyword evidence="3 9" id="KW-0055">Arginine biosynthesis</keyword>
<reference evidence="10 11" key="1">
    <citation type="submission" date="2020-02" db="EMBL/GenBank/DDBJ databases">
        <title>Genome analysis of Thermosulfuriphilus ammonigenes ST65T, an anaerobic thermophilic chemolithoautotrophic bacterium isolated from a deep-sea hydrothermal vent.</title>
        <authorList>
            <person name="Slobodkina G."/>
            <person name="Allioux M."/>
            <person name="Merkel A."/>
            <person name="Alain K."/>
            <person name="Jebbar M."/>
            <person name="Slobodkin A."/>
        </authorList>
    </citation>
    <scope>NUCLEOTIDE SEQUENCE [LARGE SCALE GENOMIC DNA]</scope>
    <source>
        <strain evidence="10 11">ST65</strain>
    </source>
</reference>
<keyword evidence="6 9" id="KW-0068">Autocatalytic cleavage</keyword>
<evidence type="ECO:0000256" key="3">
    <source>
        <dbReference type="ARBA" id="ARBA00022571"/>
    </source>
</evidence>
<evidence type="ECO:0000256" key="8">
    <source>
        <dbReference type="ARBA" id="ARBA00049439"/>
    </source>
</evidence>
<feature type="binding site" evidence="9">
    <location>
        <position position="143"/>
    </location>
    <ligand>
        <name>substrate</name>
    </ligand>
</feature>
<feature type="site" description="Involved in the stabilization of negative charge on the oxyanion by the formation of the oxyanion hole" evidence="9">
    <location>
        <position position="107"/>
    </location>
</feature>
<keyword evidence="4 9" id="KW-0028">Amino-acid biosynthesis</keyword>
<feature type="binding site" evidence="9">
    <location>
        <position position="180"/>
    </location>
    <ligand>
        <name>substrate</name>
    </ligand>
</feature>
<feature type="binding site" evidence="9">
    <location>
        <position position="169"/>
    </location>
    <ligand>
        <name>substrate</name>
    </ligand>
</feature>
<feature type="site" description="Involved in the stabilization of negative charge on the oxyanion by the formation of the oxyanion hole" evidence="9">
    <location>
        <position position="106"/>
    </location>
</feature>
<evidence type="ECO:0000256" key="4">
    <source>
        <dbReference type="ARBA" id="ARBA00022605"/>
    </source>
</evidence>
<accession>A0A6G7PWA7</accession>
<dbReference type="PANTHER" id="PTHR23100">
    <property type="entry name" value="ARGININE BIOSYNTHESIS BIFUNCTIONAL PROTEIN ARGJ"/>
    <property type="match status" value="1"/>
</dbReference>
<feature type="chain" id="PRO_5041749538" description="Arginine biosynthesis bifunctional protein ArgJ beta chain" evidence="9">
    <location>
        <begin position="180"/>
        <end position="394"/>
    </location>
</feature>
<dbReference type="InterPro" id="IPR016117">
    <property type="entry name" value="ArgJ-like_dom_sf"/>
</dbReference>
<dbReference type="FunFam" id="3.10.20.340:FF:000001">
    <property type="entry name" value="Arginine biosynthesis bifunctional protein ArgJ, chloroplastic"/>
    <property type="match status" value="1"/>
</dbReference>
<comment type="subunit">
    <text evidence="2 9">Heterotetramer of two alpha and two beta chains.</text>
</comment>
<dbReference type="Proteomes" id="UP000502179">
    <property type="component" value="Chromosome"/>
</dbReference>
<dbReference type="GO" id="GO:0006526">
    <property type="term" value="P:L-arginine biosynthetic process"/>
    <property type="evidence" value="ECO:0007669"/>
    <property type="project" value="UniProtKB-UniRule"/>
</dbReference>
<dbReference type="Gene3D" id="3.10.20.340">
    <property type="entry name" value="ArgJ beta chain, C-terminal domain"/>
    <property type="match status" value="1"/>
</dbReference>
<dbReference type="KEGG" id="tav:G4V39_06315"/>
<comment type="pathway">
    <text evidence="9">Amino-acid biosynthesis; L-arginine biosynthesis; L-ornithine and N-acetyl-L-glutamate from L-glutamate and N(2)-acetyl-L-ornithine (cyclic): step 1/1.</text>
</comment>
<feature type="active site" description="Nucleophile" evidence="9">
    <location>
        <position position="180"/>
    </location>
</feature>
<dbReference type="RefSeq" id="WP_166032118.1">
    <property type="nucleotide sequence ID" value="NZ_CP048877.1"/>
</dbReference>
<organism evidence="10 11">
    <name type="scientific">Thermosulfuriphilus ammonigenes</name>
    <dbReference type="NCBI Taxonomy" id="1936021"/>
    <lineage>
        <taxon>Bacteria</taxon>
        <taxon>Pseudomonadati</taxon>
        <taxon>Thermodesulfobacteriota</taxon>
        <taxon>Thermodesulfobacteria</taxon>
        <taxon>Thermodesulfobacteriales</taxon>
        <taxon>Thermodesulfobacteriaceae</taxon>
        <taxon>Thermosulfuriphilus</taxon>
    </lineage>
</organism>
<keyword evidence="7 9" id="KW-0012">Acyltransferase</keyword>
<comment type="pathway">
    <text evidence="9">Amino-acid biosynthesis; L-arginine biosynthesis; N(2)-acetyl-L-ornithine from L-glutamate: step 1/4.</text>
</comment>
<keyword evidence="9" id="KW-0963">Cytoplasm</keyword>
<comment type="function">
    <text evidence="9">Catalyzes two activities which are involved in the cyclic version of arginine biosynthesis: the synthesis of N-acetylglutamate from glutamate and acetyl-CoA as the acetyl donor, and of ornithine by transacetylation between N(2)-acetylornithine and glutamate.</text>
</comment>
<dbReference type="HAMAP" id="MF_01106">
    <property type="entry name" value="ArgJ"/>
    <property type="match status" value="1"/>
</dbReference>
<feature type="binding site" evidence="9">
    <location>
        <position position="394"/>
    </location>
    <ligand>
        <name>substrate</name>
    </ligand>
</feature>
<comment type="subcellular location">
    <subcellularLocation>
        <location evidence="9">Cytoplasm</location>
    </subcellularLocation>
</comment>
<dbReference type="SUPFAM" id="SSF56266">
    <property type="entry name" value="DmpA/ArgJ-like"/>
    <property type="match status" value="1"/>
</dbReference>
<feature type="site" description="Cleavage; by autolysis" evidence="9">
    <location>
        <begin position="179"/>
        <end position="180"/>
    </location>
</feature>
<dbReference type="NCBIfam" id="NF003802">
    <property type="entry name" value="PRK05388.1"/>
    <property type="match status" value="1"/>
</dbReference>
<dbReference type="PANTHER" id="PTHR23100:SF0">
    <property type="entry name" value="ARGININE BIOSYNTHESIS BIFUNCTIONAL PROTEIN ARGJ, MITOCHONDRIAL"/>
    <property type="match status" value="1"/>
</dbReference>